<evidence type="ECO:0008006" key="4">
    <source>
        <dbReference type="Google" id="ProtNLM"/>
    </source>
</evidence>
<comment type="similarity">
    <text evidence="1">Belongs to the plasmid mobilization pre family.</text>
</comment>
<dbReference type="InterPro" id="IPR001668">
    <property type="entry name" value="Mob_Pre"/>
</dbReference>
<evidence type="ECO:0000256" key="1">
    <source>
        <dbReference type="ARBA" id="ARBA00010657"/>
    </source>
</evidence>
<dbReference type="CDD" id="cd17242">
    <property type="entry name" value="MobM_relaxase"/>
    <property type="match status" value="1"/>
</dbReference>
<dbReference type="NCBIfam" id="NF041497">
    <property type="entry name" value="MobV"/>
    <property type="match status" value="1"/>
</dbReference>
<keyword evidence="3" id="KW-1185">Reference proteome</keyword>
<comment type="caution">
    <text evidence="2">The sequence shown here is derived from an EMBL/GenBank/DDBJ whole genome shotgun (WGS) entry which is preliminary data.</text>
</comment>
<feature type="non-terminal residue" evidence="2">
    <location>
        <position position="195"/>
    </location>
</feature>
<reference evidence="2 3" key="1">
    <citation type="submission" date="2019-08" db="EMBL/GenBank/DDBJ databases">
        <title>In-depth cultivation of the pig gut microbiome towards novel bacterial diversity and tailored functional studies.</title>
        <authorList>
            <person name="Wylensek D."/>
            <person name="Hitch T.C.A."/>
            <person name="Clavel T."/>
        </authorList>
    </citation>
    <scope>NUCLEOTIDE SEQUENCE [LARGE SCALE GENOMIC DNA]</scope>
    <source>
        <strain evidence="2 3">WCA-380-WT-2B</strain>
    </source>
</reference>
<accession>A0A6N7VXQ8</accession>
<gene>
    <name evidence="2" type="ORF">FYJ26_10620</name>
</gene>
<organism evidence="2 3">
    <name type="scientific">Anaerococcus porci</name>
    <dbReference type="NCBI Taxonomy" id="2652269"/>
    <lineage>
        <taxon>Bacteria</taxon>
        <taxon>Bacillati</taxon>
        <taxon>Bacillota</taxon>
        <taxon>Tissierellia</taxon>
        <taxon>Tissierellales</taxon>
        <taxon>Peptoniphilaceae</taxon>
        <taxon>Anaerococcus</taxon>
    </lineage>
</organism>
<evidence type="ECO:0000313" key="3">
    <source>
        <dbReference type="Proteomes" id="UP000441925"/>
    </source>
</evidence>
<evidence type="ECO:0000313" key="2">
    <source>
        <dbReference type="EMBL" id="MSS78824.1"/>
    </source>
</evidence>
<protein>
    <recommendedName>
        <fullName evidence="4">Plasmid recombination enzyme</fullName>
    </recommendedName>
</protein>
<sequence>MANLKKYTRVQIGHILKHCSRSKDEQGNYIKFGNENINTEITNLNYNLASRHDGLSDYDFIKNRCKELKALNRKDVNIACSWVVTIPHEYYKGAQFADFDNFFNPENENPYITSFFSKTYEFLKNRYGEKNIVSSYVHLDETTPHMHFIFTPAVWDKKKGREKISAKELIDKKELIAFHPALNAYLNKTLKKELK</sequence>
<proteinExistence type="inferred from homology"/>
<dbReference type="EMBL" id="VULQ01000026">
    <property type="protein sequence ID" value="MSS78824.1"/>
    <property type="molecule type" value="Genomic_DNA"/>
</dbReference>
<dbReference type="Proteomes" id="UP000441925">
    <property type="component" value="Unassembled WGS sequence"/>
</dbReference>
<dbReference type="GO" id="GO:0006310">
    <property type="term" value="P:DNA recombination"/>
    <property type="evidence" value="ECO:0007669"/>
    <property type="project" value="InterPro"/>
</dbReference>
<dbReference type="RefSeq" id="WP_195837866.1">
    <property type="nucleotide sequence ID" value="NZ_VULQ01000026.1"/>
</dbReference>
<dbReference type="Gene3D" id="3.30.930.30">
    <property type="match status" value="1"/>
</dbReference>
<name>A0A6N7VXQ8_9FIRM</name>
<dbReference type="GO" id="GO:0003677">
    <property type="term" value="F:DNA binding"/>
    <property type="evidence" value="ECO:0007669"/>
    <property type="project" value="InterPro"/>
</dbReference>
<dbReference type="Pfam" id="PF01076">
    <property type="entry name" value="Mob_Pre"/>
    <property type="match status" value="1"/>
</dbReference>
<dbReference type="AlphaFoldDB" id="A0A6N7VXQ8"/>